<evidence type="ECO:0000313" key="2">
    <source>
        <dbReference type="Proteomes" id="UP000548423"/>
    </source>
</evidence>
<reference evidence="2" key="2">
    <citation type="submission" date="2020-08" db="EMBL/GenBank/DDBJ databases">
        <title>The Agave Microbiome: Exploring the role of microbial communities in plant adaptations to desert environments.</title>
        <authorList>
            <person name="Partida-Martinez L.P."/>
        </authorList>
    </citation>
    <scope>NUCLEOTIDE SEQUENCE [LARGE SCALE GENOMIC DNA]</scope>
    <source>
        <strain evidence="2">AT2.8</strain>
    </source>
</reference>
<accession>A0A852TBE9</accession>
<comment type="caution">
    <text evidence="1">The sequence shown here is derived from an EMBL/GenBank/DDBJ whole genome shotgun (WGS) entry which is preliminary data.</text>
</comment>
<protein>
    <submittedName>
        <fullName evidence="1">Uncharacterized protein</fullName>
    </submittedName>
</protein>
<sequence length="39" mass="4496">MKIAALISAALIKKKKPSRGIYGLSFYEEIFILLNKDRR</sequence>
<name>A0A852TBE9_9BACI</name>
<proteinExistence type="predicted"/>
<dbReference type="EMBL" id="JACCBX010000003">
    <property type="protein sequence ID" value="NYE05116.1"/>
    <property type="molecule type" value="Genomic_DNA"/>
</dbReference>
<dbReference type="AlphaFoldDB" id="A0A852TBE9"/>
<organism evidence="1 2">
    <name type="scientific">Neobacillus niacini</name>
    <dbReference type="NCBI Taxonomy" id="86668"/>
    <lineage>
        <taxon>Bacteria</taxon>
        <taxon>Bacillati</taxon>
        <taxon>Bacillota</taxon>
        <taxon>Bacilli</taxon>
        <taxon>Bacillales</taxon>
        <taxon>Bacillaceae</taxon>
        <taxon>Neobacillus</taxon>
    </lineage>
</organism>
<dbReference type="Proteomes" id="UP000548423">
    <property type="component" value="Unassembled WGS sequence"/>
</dbReference>
<reference evidence="2" key="1">
    <citation type="submission" date="2020-07" db="EMBL/GenBank/DDBJ databases">
        <authorList>
            <person name="Partida-Martinez L."/>
            <person name="Huntemann M."/>
            <person name="Clum A."/>
            <person name="Wang J."/>
            <person name="Palaniappan K."/>
            <person name="Ritter S."/>
            <person name="Chen I.-M."/>
            <person name="Stamatis D."/>
            <person name="Reddy T."/>
            <person name="O'Malley R."/>
            <person name="Daum C."/>
            <person name="Shapiro N."/>
            <person name="Ivanova N."/>
            <person name="Kyrpides N."/>
            <person name="Woyke T."/>
        </authorList>
    </citation>
    <scope>NUCLEOTIDE SEQUENCE [LARGE SCALE GENOMIC DNA]</scope>
    <source>
        <strain evidence="2">AT2.8</strain>
    </source>
</reference>
<gene>
    <name evidence="1" type="ORF">F4694_001865</name>
</gene>
<evidence type="ECO:0000313" key="1">
    <source>
        <dbReference type="EMBL" id="NYE05116.1"/>
    </source>
</evidence>